<accession>B2JWH6</accession>
<evidence type="ECO:0000313" key="2">
    <source>
        <dbReference type="Proteomes" id="UP000001192"/>
    </source>
</evidence>
<geneLocation type="plasmid" evidence="1 2">
    <name>pBPHY01</name>
</geneLocation>
<sequence length="102" mass="11355">MTTTPRQSRTEVCATRGVVARAWVGAEAAVECLPSSSVARDVMKKTESLYPGHRFPKRWYGVQPLAAYESKYVAMFIVQSPMAAKGHRRNWAVSEVRRGNAV</sequence>
<dbReference type="KEGG" id="bph:Bphy_6263"/>
<dbReference type="Proteomes" id="UP000001192">
    <property type="component" value="Plasmid pBPHY01"/>
</dbReference>
<evidence type="ECO:0000313" key="1">
    <source>
        <dbReference type="EMBL" id="ACC75303.1"/>
    </source>
</evidence>
<name>B2JWH6_PARP8</name>
<dbReference type="AlphaFoldDB" id="B2JWH6"/>
<keyword evidence="2" id="KW-1185">Reference proteome</keyword>
<reference evidence="2" key="1">
    <citation type="journal article" date="2014" name="Stand. Genomic Sci.">
        <title>Complete genome sequence of Burkholderia phymatum STM815(T), a broad host range and efficient nitrogen-fixing symbiont of Mimosa species.</title>
        <authorList>
            <person name="Moulin L."/>
            <person name="Klonowska A."/>
            <person name="Caroline B."/>
            <person name="Booth K."/>
            <person name="Vriezen J.A."/>
            <person name="Melkonian R."/>
            <person name="James E.K."/>
            <person name="Young J.P."/>
            <person name="Bena G."/>
            <person name="Hauser L."/>
            <person name="Land M."/>
            <person name="Kyrpides N."/>
            <person name="Bruce D."/>
            <person name="Chain P."/>
            <person name="Copeland A."/>
            <person name="Pitluck S."/>
            <person name="Woyke T."/>
            <person name="Lizotte-Waniewski M."/>
            <person name="Bristow J."/>
            <person name="Riley M."/>
        </authorList>
    </citation>
    <scope>NUCLEOTIDE SEQUENCE [LARGE SCALE GENOMIC DNA]</scope>
    <source>
        <strain evidence="2">DSM 17167 / CIP 108236 / LMG 21445 / STM815</strain>
        <plasmid evidence="2">Plasmid pBPHY01</plasmid>
    </source>
</reference>
<dbReference type="HOGENOM" id="CLU_2272130_0_0_4"/>
<dbReference type="EMBL" id="CP001045">
    <property type="protein sequence ID" value="ACC75303.1"/>
    <property type="molecule type" value="Genomic_DNA"/>
</dbReference>
<keyword evidence="1" id="KW-0614">Plasmid</keyword>
<protein>
    <submittedName>
        <fullName evidence="1">Uncharacterized protein</fullName>
    </submittedName>
</protein>
<gene>
    <name evidence="1" type="ordered locus">Bphy_6263</name>
</gene>
<proteinExistence type="predicted"/>
<organism evidence="1 2">
    <name type="scientific">Paraburkholderia phymatum (strain DSM 17167 / CIP 108236 / LMG 21445 / STM815)</name>
    <name type="common">Burkholderia phymatum</name>
    <dbReference type="NCBI Taxonomy" id="391038"/>
    <lineage>
        <taxon>Bacteria</taxon>
        <taxon>Pseudomonadati</taxon>
        <taxon>Pseudomonadota</taxon>
        <taxon>Betaproteobacteria</taxon>
        <taxon>Burkholderiales</taxon>
        <taxon>Burkholderiaceae</taxon>
        <taxon>Paraburkholderia</taxon>
    </lineage>
</organism>